<dbReference type="PANTHER" id="PTHR45453:SF1">
    <property type="entry name" value="PHOSPHATE REGULON SENSOR PROTEIN PHOR"/>
    <property type="match status" value="1"/>
</dbReference>
<accession>A0ABY5AMH1</accession>
<sequence length="440" mass="49823">MWVVAFLLGFMIGGGIFAWREQLQRRHWHRLLTQVPEDVTEKSLSVQSQMRQALTHLSQVHEEAQVQLRMYEVILELAPIGYVQVDNENHPLIFNRQARSLLKVSDWDPGGDRLFLEVVRSYELDLLIQQTRNYQRSSYQEWQFFPQAADAAQISSQNPQTLRAYGLPLADGDVGIFLEDRQMLVELSQSRDRWMSDLAHELRTPLTSIQLVVETLVDRLEGPMKGWVERLLPETQRLVTLVQDWLELSHLENQETLTTEPLHLQGLIESVWQTLEPLAVQKQVTFHYRELETDGEPFWVEGDSSRLYRVFLNVLDNAIRYSPPGGTIHVQAQRCADLNQGDRVQLEIVDEGEGFASADLPHIFERLYRGDPGRGRSPDAGITGEVMTSTGSGLGLAIVQQIILAHQGTIEASNHPQTGGACLTLNLPRAIPSSREGSGP</sequence>
<dbReference type="Pfam" id="PF02518">
    <property type="entry name" value="HATPase_c"/>
    <property type="match status" value="1"/>
</dbReference>
<organism evidence="8 9">
    <name type="scientific">Phormidium yuhuli AB48</name>
    <dbReference type="NCBI Taxonomy" id="2940671"/>
    <lineage>
        <taxon>Bacteria</taxon>
        <taxon>Bacillati</taxon>
        <taxon>Cyanobacteriota</taxon>
        <taxon>Cyanophyceae</taxon>
        <taxon>Oscillatoriophycideae</taxon>
        <taxon>Oscillatoriales</taxon>
        <taxon>Oscillatoriaceae</taxon>
        <taxon>Phormidium</taxon>
        <taxon>Phormidium yuhuli</taxon>
    </lineage>
</organism>
<feature type="domain" description="Histidine kinase" evidence="7">
    <location>
        <begin position="197"/>
        <end position="431"/>
    </location>
</feature>
<dbReference type="GO" id="GO:0016301">
    <property type="term" value="F:kinase activity"/>
    <property type="evidence" value="ECO:0007669"/>
    <property type="project" value="UniProtKB-KW"/>
</dbReference>
<dbReference type="PANTHER" id="PTHR45453">
    <property type="entry name" value="PHOSPHATE REGULON SENSOR PROTEIN PHOR"/>
    <property type="match status" value="1"/>
</dbReference>
<gene>
    <name evidence="8" type="ORF">NEA10_14915</name>
</gene>
<keyword evidence="5 8" id="KW-0418">Kinase</keyword>
<dbReference type="Gene3D" id="3.30.565.10">
    <property type="entry name" value="Histidine kinase-like ATPase, C-terminal domain"/>
    <property type="match status" value="1"/>
</dbReference>
<dbReference type="PROSITE" id="PS50109">
    <property type="entry name" value="HIS_KIN"/>
    <property type="match status" value="1"/>
</dbReference>
<evidence type="ECO:0000256" key="2">
    <source>
        <dbReference type="ARBA" id="ARBA00012438"/>
    </source>
</evidence>
<keyword evidence="8" id="KW-0251">Elongation factor</keyword>
<evidence type="ECO:0000256" key="1">
    <source>
        <dbReference type="ARBA" id="ARBA00000085"/>
    </source>
</evidence>
<evidence type="ECO:0000313" key="9">
    <source>
        <dbReference type="Proteomes" id="UP001056708"/>
    </source>
</evidence>
<keyword evidence="3" id="KW-0597">Phosphoprotein</keyword>
<comment type="catalytic activity">
    <reaction evidence="1">
        <text>ATP + protein L-histidine = ADP + protein N-phospho-L-histidine.</text>
        <dbReference type="EC" id="2.7.13.3"/>
    </reaction>
</comment>
<reference evidence="8" key="1">
    <citation type="submission" date="2022-06" db="EMBL/GenBank/DDBJ databases">
        <title>Genome sequence of Phormidium yuhuli AB48 isolated from an industrial photobioreactor environment.</title>
        <authorList>
            <person name="Qiu Y."/>
            <person name="Noonan A.J.C."/>
            <person name="Dofher K."/>
            <person name="Koch M."/>
            <person name="Kieft B."/>
            <person name="Lin X."/>
            <person name="Ziels R.M."/>
            <person name="Hallam S.J."/>
        </authorList>
    </citation>
    <scope>NUCLEOTIDE SEQUENCE</scope>
    <source>
        <strain evidence="8">AB48</strain>
    </source>
</reference>
<dbReference type="GO" id="GO:0003746">
    <property type="term" value="F:translation elongation factor activity"/>
    <property type="evidence" value="ECO:0007669"/>
    <property type="project" value="UniProtKB-KW"/>
</dbReference>
<keyword evidence="6" id="KW-0902">Two-component regulatory system</keyword>
<dbReference type="InterPro" id="IPR005467">
    <property type="entry name" value="His_kinase_dom"/>
</dbReference>
<keyword evidence="8" id="KW-0648">Protein biosynthesis</keyword>
<evidence type="ECO:0000259" key="7">
    <source>
        <dbReference type="PROSITE" id="PS50109"/>
    </source>
</evidence>
<dbReference type="SUPFAM" id="SSF47384">
    <property type="entry name" value="Homodimeric domain of signal transducing histidine kinase"/>
    <property type="match status" value="1"/>
</dbReference>
<dbReference type="CDD" id="cd00082">
    <property type="entry name" value="HisKA"/>
    <property type="match status" value="1"/>
</dbReference>
<evidence type="ECO:0000256" key="6">
    <source>
        <dbReference type="ARBA" id="ARBA00023012"/>
    </source>
</evidence>
<dbReference type="InterPro" id="IPR003594">
    <property type="entry name" value="HATPase_dom"/>
</dbReference>
<dbReference type="SMART" id="SM00387">
    <property type="entry name" value="HATPase_c"/>
    <property type="match status" value="1"/>
</dbReference>
<keyword evidence="4" id="KW-0808">Transferase</keyword>
<dbReference type="SMART" id="SM00388">
    <property type="entry name" value="HisKA"/>
    <property type="match status" value="1"/>
</dbReference>
<proteinExistence type="predicted"/>
<evidence type="ECO:0000256" key="5">
    <source>
        <dbReference type="ARBA" id="ARBA00022777"/>
    </source>
</evidence>
<evidence type="ECO:0000256" key="4">
    <source>
        <dbReference type="ARBA" id="ARBA00022679"/>
    </source>
</evidence>
<dbReference type="RefSeq" id="WP_252661903.1">
    <property type="nucleotide sequence ID" value="NZ_CP098611.1"/>
</dbReference>
<dbReference type="InterPro" id="IPR003661">
    <property type="entry name" value="HisK_dim/P_dom"/>
</dbReference>
<dbReference type="PRINTS" id="PR00344">
    <property type="entry name" value="BCTRLSENSOR"/>
</dbReference>
<keyword evidence="9" id="KW-1185">Reference proteome</keyword>
<dbReference type="Gene3D" id="1.10.287.130">
    <property type="match status" value="1"/>
</dbReference>
<name>A0ABY5AMH1_9CYAN</name>
<dbReference type="InterPro" id="IPR050351">
    <property type="entry name" value="BphY/WalK/GraS-like"/>
</dbReference>
<dbReference type="EC" id="2.7.13.3" evidence="2"/>
<dbReference type="InterPro" id="IPR036890">
    <property type="entry name" value="HATPase_C_sf"/>
</dbReference>
<dbReference type="Pfam" id="PF00512">
    <property type="entry name" value="HisKA"/>
    <property type="match status" value="1"/>
</dbReference>
<dbReference type="Proteomes" id="UP001056708">
    <property type="component" value="Chromosome"/>
</dbReference>
<dbReference type="EMBL" id="CP098611">
    <property type="protein sequence ID" value="USR90128.1"/>
    <property type="molecule type" value="Genomic_DNA"/>
</dbReference>
<protein>
    <recommendedName>
        <fullName evidence="2">histidine kinase</fullName>
        <ecNumber evidence="2">2.7.13.3</ecNumber>
    </recommendedName>
</protein>
<dbReference type="InterPro" id="IPR036097">
    <property type="entry name" value="HisK_dim/P_sf"/>
</dbReference>
<dbReference type="SUPFAM" id="SSF55874">
    <property type="entry name" value="ATPase domain of HSP90 chaperone/DNA topoisomerase II/histidine kinase"/>
    <property type="match status" value="1"/>
</dbReference>
<dbReference type="InterPro" id="IPR004358">
    <property type="entry name" value="Sig_transdc_His_kin-like_C"/>
</dbReference>
<evidence type="ECO:0000313" key="8">
    <source>
        <dbReference type="EMBL" id="USR90128.1"/>
    </source>
</evidence>
<evidence type="ECO:0000256" key="3">
    <source>
        <dbReference type="ARBA" id="ARBA00022553"/>
    </source>
</evidence>